<dbReference type="GO" id="GO:0046872">
    <property type="term" value="F:metal ion binding"/>
    <property type="evidence" value="ECO:0007669"/>
    <property type="project" value="UniProtKB-KW"/>
</dbReference>
<dbReference type="PANTHER" id="PTHR43079">
    <property type="entry name" value="PROBABLE CADMIUM/ZINC-TRANSPORTING ATPASE HMA1"/>
    <property type="match status" value="1"/>
</dbReference>
<keyword evidence="14" id="KW-1185">Reference proteome</keyword>
<dbReference type="OMA" id="ICIPFER"/>
<comment type="caution">
    <text evidence="13">The sequence shown here is derived from an EMBL/GenBank/DDBJ whole genome shotgun (WGS) entry which is preliminary data.</text>
</comment>
<organism evidence="13 14">
    <name type="scientific">Tetracentron sinense</name>
    <name type="common">Spur-leaf</name>
    <dbReference type="NCBI Taxonomy" id="13715"/>
    <lineage>
        <taxon>Eukaryota</taxon>
        <taxon>Viridiplantae</taxon>
        <taxon>Streptophyta</taxon>
        <taxon>Embryophyta</taxon>
        <taxon>Tracheophyta</taxon>
        <taxon>Spermatophyta</taxon>
        <taxon>Magnoliopsida</taxon>
        <taxon>Trochodendrales</taxon>
        <taxon>Trochodendraceae</taxon>
        <taxon>Tetracentron</taxon>
    </lineage>
</organism>
<dbReference type="AlphaFoldDB" id="A0A834ZDY6"/>
<dbReference type="Gene3D" id="3.40.50.1000">
    <property type="entry name" value="HAD superfamily/HAD-like"/>
    <property type="match status" value="1"/>
</dbReference>
<feature type="transmembrane region" description="Helical" evidence="11">
    <location>
        <begin position="200"/>
        <end position="219"/>
    </location>
</feature>
<dbReference type="EMBL" id="JABCRI010000006">
    <property type="protein sequence ID" value="KAF8404951.1"/>
    <property type="molecule type" value="Genomic_DNA"/>
</dbReference>
<protein>
    <recommendedName>
        <fullName evidence="12">P-type ATPase A domain-containing protein</fullName>
    </recommendedName>
</protein>
<keyword evidence="10 11" id="KW-0472">Membrane</keyword>
<reference evidence="13 14" key="1">
    <citation type="submission" date="2020-04" db="EMBL/GenBank/DDBJ databases">
        <title>Plant Genome Project.</title>
        <authorList>
            <person name="Zhang R.-G."/>
        </authorList>
    </citation>
    <scope>NUCLEOTIDE SEQUENCE [LARGE SCALE GENOMIC DNA]</scope>
    <source>
        <strain evidence="13">YNK0</strain>
        <tissue evidence="13">Leaf</tissue>
    </source>
</reference>
<accession>A0A834ZDY6</accession>
<dbReference type="GO" id="GO:0005524">
    <property type="term" value="F:ATP binding"/>
    <property type="evidence" value="ECO:0007669"/>
    <property type="project" value="UniProtKB-KW"/>
</dbReference>
<dbReference type="InterPro" id="IPR008250">
    <property type="entry name" value="ATPase_P-typ_transduc_dom_A_sf"/>
</dbReference>
<evidence type="ECO:0000256" key="2">
    <source>
        <dbReference type="ARBA" id="ARBA00006024"/>
    </source>
</evidence>
<evidence type="ECO:0000256" key="8">
    <source>
        <dbReference type="ARBA" id="ARBA00022967"/>
    </source>
</evidence>
<evidence type="ECO:0000313" key="14">
    <source>
        <dbReference type="Proteomes" id="UP000655225"/>
    </source>
</evidence>
<keyword evidence="9 11" id="KW-1133">Transmembrane helix</keyword>
<name>A0A834ZDY6_TETSI</name>
<evidence type="ECO:0000256" key="1">
    <source>
        <dbReference type="ARBA" id="ARBA00004141"/>
    </source>
</evidence>
<dbReference type="PANTHER" id="PTHR43079:SF1">
    <property type="entry name" value="CADMIUM_ZINC-TRANSPORTING ATPASE HMA1, CHLOROPLASTIC-RELATED"/>
    <property type="match status" value="1"/>
</dbReference>
<dbReference type="SUPFAM" id="SSF81665">
    <property type="entry name" value="Calcium ATPase, transmembrane domain M"/>
    <property type="match status" value="1"/>
</dbReference>
<evidence type="ECO:0000256" key="10">
    <source>
        <dbReference type="ARBA" id="ARBA00023136"/>
    </source>
</evidence>
<feature type="domain" description="P-type ATPase A" evidence="12">
    <location>
        <begin position="83"/>
        <end position="180"/>
    </location>
</feature>
<keyword evidence="7" id="KW-0460">Magnesium</keyword>
<dbReference type="InterPro" id="IPR023298">
    <property type="entry name" value="ATPase_P-typ_TM_dom_sf"/>
</dbReference>
<dbReference type="InterPro" id="IPR023214">
    <property type="entry name" value="HAD_sf"/>
</dbReference>
<evidence type="ECO:0000256" key="4">
    <source>
        <dbReference type="ARBA" id="ARBA00022723"/>
    </source>
</evidence>
<evidence type="ECO:0000256" key="6">
    <source>
        <dbReference type="ARBA" id="ARBA00022840"/>
    </source>
</evidence>
<keyword evidence="3 11" id="KW-0812">Transmembrane</keyword>
<sequence>MVSAALDALIDITAGKVNIHVLMALAAFASIFMGNSLEGGLLLAMFNLAHIAEEYFTSRSMGDVKELKESYPDFALVLEVTNDKSPHFSDLAYKRVPVHDLEVGSYILVRAGESVPVDGEVFQGRSTITIEHLTGEAKPLERKPGDRIPGGARNLDGMMIVKATKKWNESTLSRIVQLTEEAHLNKPKLQRWLDEFGEHYSKVVVILSLAVALIGPLLFKWPFIGTPACRGSVYRALGLMVAASPCALAVAPLAYATAISACARKGILLKGGHVLDALASCNTIAFDKTGTLTTGELMCKAIEPIHGHWIKSKNSKVASCCIPNCENEALAVAAAMEKGTTHPIGRYYC</sequence>
<dbReference type="Pfam" id="PF00122">
    <property type="entry name" value="E1-E2_ATPase"/>
    <property type="match status" value="1"/>
</dbReference>
<dbReference type="SUPFAM" id="SSF81653">
    <property type="entry name" value="Calcium ATPase, transduction domain A"/>
    <property type="match status" value="1"/>
</dbReference>
<keyword evidence="5" id="KW-0547">Nucleotide-binding</keyword>
<evidence type="ECO:0000259" key="12">
    <source>
        <dbReference type="Pfam" id="PF00122"/>
    </source>
</evidence>
<dbReference type="InterPro" id="IPR023299">
    <property type="entry name" value="ATPase_P-typ_cyto_dom_N"/>
</dbReference>
<keyword evidence="4" id="KW-0479">Metal-binding</keyword>
<dbReference type="SUPFAM" id="SSF81660">
    <property type="entry name" value="Metal cation-transporting ATPase, ATP-binding domain N"/>
    <property type="match status" value="1"/>
</dbReference>
<dbReference type="InterPro" id="IPR001757">
    <property type="entry name" value="P_typ_ATPase"/>
</dbReference>
<dbReference type="InterPro" id="IPR018303">
    <property type="entry name" value="ATPase_P-typ_P_site"/>
</dbReference>
<evidence type="ECO:0000256" key="3">
    <source>
        <dbReference type="ARBA" id="ARBA00022692"/>
    </source>
</evidence>
<feature type="transmembrane region" description="Helical" evidence="11">
    <location>
        <begin position="239"/>
        <end position="263"/>
    </location>
</feature>
<dbReference type="GO" id="GO:0016020">
    <property type="term" value="C:membrane"/>
    <property type="evidence" value="ECO:0007669"/>
    <property type="project" value="UniProtKB-SubCell"/>
</dbReference>
<evidence type="ECO:0000313" key="13">
    <source>
        <dbReference type="EMBL" id="KAF8404951.1"/>
    </source>
</evidence>
<dbReference type="Gene3D" id="3.40.1110.10">
    <property type="entry name" value="Calcium-transporting ATPase, cytoplasmic domain N"/>
    <property type="match status" value="1"/>
</dbReference>
<evidence type="ECO:0000256" key="9">
    <source>
        <dbReference type="ARBA" id="ARBA00022989"/>
    </source>
</evidence>
<dbReference type="Gene3D" id="2.70.150.10">
    <property type="entry name" value="Calcium-transporting ATPase, cytoplasmic transduction domain A"/>
    <property type="match status" value="1"/>
</dbReference>
<evidence type="ECO:0000256" key="11">
    <source>
        <dbReference type="SAM" id="Phobius"/>
    </source>
</evidence>
<evidence type="ECO:0000256" key="7">
    <source>
        <dbReference type="ARBA" id="ARBA00022842"/>
    </source>
</evidence>
<keyword evidence="8" id="KW-1278">Translocase</keyword>
<dbReference type="GO" id="GO:0016887">
    <property type="term" value="F:ATP hydrolysis activity"/>
    <property type="evidence" value="ECO:0007669"/>
    <property type="project" value="InterPro"/>
</dbReference>
<dbReference type="PROSITE" id="PS00154">
    <property type="entry name" value="ATPASE_E1_E2"/>
    <property type="match status" value="1"/>
</dbReference>
<feature type="transmembrane region" description="Helical" evidence="11">
    <location>
        <begin position="20"/>
        <end position="49"/>
    </location>
</feature>
<proteinExistence type="inferred from homology"/>
<dbReference type="InterPro" id="IPR059000">
    <property type="entry name" value="ATPase_P-type_domA"/>
</dbReference>
<gene>
    <name evidence="13" type="ORF">HHK36_009846</name>
</gene>
<dbReference type="InterPro" id="IPR051949">
    <property type="entry name" value="Cation_Transport_ATPase"/>
</dbReference>
<dbReference type="Proteomes" id="UP000655225">
    <property type="component" value="Unassembled WGS sequence"/>
</dbReference>
<comment type="subcellular location">
    <subcellularLocation>
        <location evidence="1">Membrane</location>
        <topology evidence="1">Multi-pass membrane protein</topology>
    </subcellularLocation>
</comment>
<comment type="similarity">
    <text evidence="2">Belongs to the cation transport ATPase (P-type) (TC 3.A.3) family. Type IB subfamily.</text>
</comment>
<keyword evidence="6" id="KW-0067">ATP-binding</keyword>
<dbReference type="OrthoDB" id="432719at2759"/>
<dbReference type="NCBIfam" id="TIGR01494">
    <property type="entry name" value="ATPase_P-type"/>
    <property type="match status" value="1"/>
</dbReference>
<evidence type="ECO:0000256" key="5">
    <source>
        <dbReference type="ARBA" id="ARBA00022741"/>
    </source>
</evidence>